<dbReference type="PROSITE" id="PS50893">
    <property type="entry name" value="ABC_TRANSPORTER_2"/>
    <property type="match status" value="2"/>
</dbReference>
<sequence>FDQTAAPFIIPQLSSLVSILSLAATGTLQGQPRVASAMSTTGNDGAFGPVSTTWLDFTLFFEHTILGILPTGLLLAITPLYFYMCAKRPVCNRTGFVLWAELIASISLIGIETANFVLYARIPSIRTDTALAAASSSCAGSVAIAFLLFIEYRHSLRPTALLSLYIIISLAMDVVKSRSYFIRHELQLLGSLSAAAGALKLCIIVLQEVPKRHLLINNELRESSGREATSGFFYRNFFGWLNSIFAAGFHSVLNINDLEKLSPELTSKSLYPKFEHIWEREKSDKSSGRLAVACVRTLWWHILAVPLPRLLFSVLSLAQPFLLRRILECISNDHAGTYEKVGLLIATFLTFALRAVARGSYTHANYRLVTATRGVLIAAMADKQLRLPHTEAKKSAISTLMTADIEGIEVTLPSIHDLWGFLLDIGFGLYFLSRFISLATFSIFAPFLCTDPVRHSSPEAQLTRIFSLGNLWLSCWQMVSEGFISVERQYSVKSVENDKHPFSADPNSDGWAWAFPIFIEAFTPVVILTAALFWTTFPGGFTADQAFPILALIIIVQMPLFYLIDTFGNLLRAWACFDRIQAYLQLPEWEDPRQLRAAITASASDSNNKAEKQIKQQDSGVTTDMMFEFVDAWISPPGSPQSFLKNVNLQILRSRVVALLGPIACGKSTFLRCLLGEANLLHGALRLTKKGITVAFCDQTPWLYNGTLRDNILGPKPYDENWYRTVIEACQLLEDFARFPNGDQTVVGSDGMNLSVGQRHRVSLARAVYTLADVIVVDDIFSSQDQFTARNIVKQLLGTNGLLRQSNTTVVLATHLSVVLDVCDEALLFDGEGNLTQNTVFDKAELKKELVMAMDVTKQTSAALTDRDPDAEQMRETHFENGTAAVTTERAPSSNIRARGDFGLYRFYFRALKNPRFFLWIATMVVVTICDNFPNGYVRIWVDKDPKNNLYLLGFALLALGRVAVGLWSQRMFYLRILPDSGEQLHQMLLDALADASLDYICTVDSGELLNRFSQDMNLVVQALPLAMYKFVFMVFSTIIELGFVLAGASYATIALPFVLGIVYAIQKYYLRTSRQLRHLDLEAKTPLFVCFKETANGLPHIRTFGWSELQLQRNLTSVDESQKPYYQMFCAQRWLVLVLDLTITGVALIIVGVALHVKNSSSPAAIGLAYLVLVNFGGTIAKLIQRFTEMEIALGSISRTRAFVEDTPREQEPKRFQVADNWPEKGNVEFKNVTAKYKSELAADPEGKFYELVPSRWLSLTSSISGKSSLFVTLLNFLEYSGSIIIDGVDIKKVPRQLLRERITTITQTSVVIDDSVRYNLVPWDEDNEFSDSTMNHVLQQLGLEEPITSKGGLDVSLESVGLSAAQMELLCIARAVLHHIHTESKIVLMDEATASLSAASDFEVQRVMSEVFQGCTVFRIAHWDSPLQQNDLELLIDKGTLAKSRRAKEDKAKRGGGRGEEARPGQGEAGATTPPATFTQDASGPASKAGPAMQPGPVPESTVAGSADPPASSQVSSLLAIK</sequence>
<dbReference type="Gene3D" id="3.40.50.300">
    <property type="entry name" value="P-loop containing nucleotide triphosphate hydrolases"/>
    <property type="match status" value="2"/>
</dbReference>
<feature type="transmembrane region" description="Helical" evidence="10">
    <location>
        <begin position="917"/>
        <end position="938"/>
    </location>
</feature>
<keyword evidence="4 10" id="KW-0812">Transmembrane</keyword>
<dbReference type="SUPFAM" id="SSF52540">
    <property type="entry name" value="P-loop containing nucleoside triphosphate hydrolases"/>
    <property type="match status" value="2"/>
</dbReference>
<organism evidence="13 14">
    <name type="scientific">Cordyceps confragosa</name>
    <name type="common">Lecanicillium lecanii</name>
    <dbReference type="NCBI Taxonomy" id="2714763"/>
    <lineage>
        <taxon>Eukaryota</taxon>
        <taxon>Fungi</taxon>
        <taxon>Dikarya</taxon>
        <taxon>Ascomycota</taxon>
        <taxon>Pezizomycotina</taxon>
        <taxon>Sordariomycetes</taxon>
        <taxon>Hypocreomycetidae</taxon>
        <taxon>Hypocreales</taxon>
        <taxon>Cordycipitaceae</taxon>
        <taxon>Akanthomyces</taxon>
    </lineage>
</organism>
<feature type="domain" description="ABC transporter" evidence="11">
    <location>
        <begin position="627"/>
        <end position="857"/>
    </location>
</feature>
<evidence type="ECO:0000256" key="6">
    <source>
        <dbReference type="ARBA" id="ARBA00022840"/>
    </source>
</evidence>
<feature type="domain" description="ABC transmembrane type-1" evidence="12">
    <location>
        <begin position="310"/>
        <end position="448"/>
    </location>
</feature>
<dbReference type="InterPro" id="IPR036640">
    <property type="entry name" value="ABC1_TM_sf"/>
</dbReference>
<feature type="transmembrane region" description="Helical" evidence="10">
    <location>
        <begin position="546"/>
        <end position="564"/>
    </location>
</feature>
<feature type="region of interest" description="Disordered" evidence="9">
    <location>
        <begin position="1446"/>
        <end position="1524"/>
    </location>
</feature>
<feature type="transmembrane region" description="Helical" evidence="10">
    <location>
        <begin position="1164"/>
        <end position="1185"/>
    </location>
</feature>
<feature type="transmembrane region" description="Helical" evidence="10">
    <location>
        <begin position="96"/>
        <end position="118"/>
    </location>
</feature>
<dbReference type="GO" id="GO:0016887">
    <property type="term" value="F:ATP hydrolysis activity"/>
    <property type="evidence" value="ECO:0007669"/>
    <property type="project" value="InterPro"/>
</dbReference>
<dbReference type="GO" id="GO:0140359">
    <property type="term" value="F:ABC-type transporter activity"/>
    <property type="evidence" value="ECO:0007669"/>
    <property type="project" value="InterPro"/>
</dbReference>
<feature type="transmembrane region" description="Helical" evidence="10">
    <location>
        <begin position="1135"/>
        <end position="1158"/>
    </location>
</feature>
<dbReference type="InterPro" id="IPR003439">
    <property type="entry name" value="ABC_transporter-like_ATP-bd"/>
</dbReference>
<dbReference type="Proteomes" id="UP000243081">
    <property type="component" value="Unassembled WGS sequence"/>
</dbReference>
<dbReference type="InterPro" id="IPR056227">
    <property type="entry name" value="TMD0_ABC"/>
</dbReference>
<protein>
    <recommendedName>
        <fullName evidence="15">ABC transporter domain-containing protein</fullName>
    </recommendedName>
</protein>
<keyword evidence="14" id="KW-1185">Reference proteome</keyword>
<feature type="transmembrane region" description="Helical" evidence="10">
    <location>
        <begin position="298"/>
        <end position="318"/>
    </location>
</feature>
<evidence type="ECO:0008006" key="15">
    <source>
        <dbReference type="Google" id="ProtNLM"/>
    </source>
</evidence>
<dbReference type="InterPro" id="IPR003593">
    <property type="entry name" value="AAA+_ATPase"/>
</dbReference>
<feature type="transmembrane region" description="Helical" evidence="10">
    <location>
        <begin position="130"/>
        <end position="150"/>
    </location>
</feature>
<feature type="transmembrane region" description="Helical" evidence="10">
    <location>
        <begin position="950"/>
        <end position="968"/>
    </location>
</feature>
<dbReference type="InterPro" id="IPR044726">
    <property type="entry name" value="ABCC_6TM_D2"/>
</dbReference>
<name>A0A179IMV5_CORDF</name>
<keyword evidence="8 10" id="KW-0472">Membrane</keyword>
<evidence type="ECO:0000256" key="9">
    <source>
        <dbReference type="SAM" id="MobiDB-lite"/>
    </source>
</evidence>
<dbReference type="GO" id="GO:0005886">
    <property type="term" value="C:plasma membrane"/>
    <property type="evidence" value="ECO:0007669"/>
    <property type="project" value="UniProtKB-SubCell"/>
</dbReference>
<evidence type="ECO:0000256" key="7">
    <source>
        <dbReference type="ARBA" id="ARBA00022989"/>
    </source>
</evidence>
<dbReference type="EMBL" id="LUKN01000332">
    <property type="protein sequence ID" value="OAR03109.1"/>
    <property type="molecule type" value="Genomic_DNA"/>
</dbReference>
<proteinExistence type="predicted"/>
<dbReference type="SMART" id="SM00382">
    <property type="entry name" value="AAA"/>
    <property type="match status" value="2"/>
</dbReference>
<keyword evidence="5" id="KW-0547">Nucleotide-binding</keyword>
<dbReference type="Pfam" id="PF00005">
    <property type="entry name" value="ABC_tran"/>
    <property type="match status" value="2"/>
</dbReference>
<feature type="transmembrane region" description="Helical" evidence="10">
    <location>
        <begin position="1019"/>
        <end position="1040"/>
    </location>
</feature>
<dbReference type="Gene3D" id="1.20.1560.10">
    <property type="entry name" value="ABC transporter type 1, transmembrane domain"/>
    <property type="match status" value="3"/>
</dbReference>
<dbReference type="SUPFAM" id="SSF90123">
    <property type="entry name" value="ABC transporter transmembrane region"/>
    <property type="match status" value="2"/>
</dbReference>
<dbReference type="InterPro" id="IPR050173">
    <property type="entry name" value="ABC_transporter_C-like"/>
</dbReference>
<evidence type="ECO:0000256" key="4">
    <source>
        <dbReference type="ARBA" id="ARBA00022692"/>
    </source>
</evidence>
<evidence type="ECO:0000256" key="1">
    <source>
        <dbReference type="ARBA" id="ARBA00004651"/>
    </source>
</evidence>
<feature type="compositionally biased region" description="Polar residues" evidence="9">
    <location>
        <begin position="1513"/>
        <end position="1524"/>
    </location>
</feature>
<evidence type="ECO:0000259" key="11">
    <source>
        <dbReference type="PROSITE" id="PS50893"/>
    </source>
</evidence>
<dbReference type="PANTHER" id="PTHR24223">
    <property type="entry name" value="ATP-BINDING CASSETTE SUB-FAMILY C"/>
    <property type="match status" value="1"/>
</dbReference>
<dbReference type="Pfam" id="PF24357">
    <property type="entry name" value="TMD0_ABC"/>
    <property type="match status" value="1"/>
</dbReference>
<dbReference type="GO" id="GO:0005524">
    <property type="term" value="F:ATP binding"/>
    <property type="evidence" value="ECO:0007669"/>
    <property type="project" value="UniProtKB-KW"/>
</dbReference>
<keyword evidence="3" id="KW-1003">Cell membrane</keyword>
<evidence type="ECO:0000256" key="3">
    <source>
        <dbReference type="ARBA" id="ARBA00022475"/>
    </source>
</evidence>
<feature type="domain" description="ABC transporter" evidence="11">
    <location>
        <begin position="1229"/>
        <end position="1465"/>
    </location>
</feature>
<feature type="non-terminal residue" evidence="13">
    <location>
        <position position="1"/>
    </location>
</feature>
<accession>A0A179IMV5</accession>
<evidence type="ECO:0000256" key="5">
    <source>
        <dbReference type="ARBA" id="ARBA00022741"/>
    </source>
</evidence>
<dbReference type="CDD" id="cd18580">
    <property type="entry name" value="ABC_6TM_ABCC_D2"/>
    <property type="match status" value="1"/>
</dbReference>
<evidence type="ECO:0000256" key="10">
    <source>
        <dbReference type="SAM" id="Phobius"/>
    </source>
</evidence>
<dbReference type="PANTHER" id="PTHR24223:SF399">
    <property type="entry name" value="ABC TRANSPORTER ATNG"/>
    <property type="match status" value="1"/>
</dbReference>
<feature type="transmembrane region" description="Helical" evidence="10">
    <location>
        <begin position="1046"/>
        <end position="1066"/>
    </location>
</feature>
<feature type="transmembrane region" description="Helical" evidence="10">
    <location>
        <begin position="64"/>
        <end position="84"/>
    </location>
</feature>
<evidence type="ECO:0000256" key="2">
    <source>
        <dbReference type="ARBA" id="ARBA00022448"/>
    </source>
</evidence>
<evidence type="ECO:0000313" key="14">
    <source>
        <dbReference type="Proteomes" id="UP000243081"/>
    </source>
</evidence>
<feature type="domain" description="ABC transmembrane type-1" evidence="12">
    <location>
        <begin position="918"/>
        <end position="1192"/>
    </location>
</feature>
<dbReference type="InterPro" id="IPR027417">
    <property type="entry name" value="P-loop_NTPase"/>
</dbReference>
<keyword evidence="6" id="KW-0067">ATP-binding</keyword>
<comment type="subcellular location">
    <subcellularLocation>
        <location evidence="1">Cell membrane</location>
        <topology evidence="1">Multi-pass membrane protein</topology>
    </subcellularLocation>
</comment>
<comment type="caution">
    <text evidence="13">The sequence shown here is derived from an EMBL/GenBank/DDBJ whole genome shotgun (WGS) entry which is preliminary data.</text>
</comment>
<feature type="transmembrane region" description="Helical" evidence="10">
    <location>
        <begin position="511"/>
        <end position="534"/>
    </location>
</feature>
<dbReference type="OrthoDB" id="4864991at2759"/>
<feature type="transmembrane region" description="Helical" evidence="10">
    <location>
        <begin position="338"/>
        <end position="357"/>
    </location>
</feature>
<dbReference type="PROSITE" id="PS50929">
    <property type="entry name" value="ABC_TM1F"/>
    <property type="match status" value="2"/>
</dbReference>
<evidence type="ECO:0000313" key="13">
    <source>
        <dbReference type="EMBL" id="OAR03109.1"/>
    </source>
</evidence>
<evidence type="ECO:0000259" key="12">
    <source>
        <dbReference type="PROSITE" id="PS50929"/>
    </source>
</evidence>
<gene>
    <name evidence="13" type="ORF">LLEC1_04974</name>
</gene>
<dbReference type="InterPro" id="IPR011527">
    <property type="entry name" value="ABC1_TM_dom"/>
</dbReference>
<dbReference type="Pfam" id="PF00664">
    <property type="entry name" value="ABC_membrane"/>
    <property type="match status" value="1"/>
</dbReference>
<keyword evidence="7 10" id="KW-1133">Transmembrane helix</keyword>
<feature type="compositionally biased region" description="Basic and acidic residues" evidence="9">
    <location>
        <begin position="1449"/>
        <end position="1465"/>
    </location>
</feature>
<evidence type="ECO:0000256" key="8">
    <source>
        <dbReference type="ARBA" id="ARBA00023136"/>
    </source>
</evidence>
<reference evidence="13 14" key="1">
    <citation type="submission" date="2016-03" db="EMBL/GenBank/DDBJ databases">
        <title>Fine-scale spatial genetic structure of a fungal parasite of coffee scale insects.</title>
        <authorList>
            <person name="Jackson D."/>
            <person name="Zemenick K.A."/>
            <person name="Malloure B."/>
            <person name="Quandt C.A."/>
            <person name="James T.Y."/>
        </authorList>
    </citation>
    <scope>NUCLEOTIDE SEQUENCE [LARGE SCALE GENOMIC DNA]</scope>
    <source>
        <strain evidence="13 14">UM487</strain>
    </source>
</reference>
<keyword evidence="2" id="KW-0813">Transport</keyword>